<sequence>MVYSSPSPLPSSLIMHIYLASASPRRHELLNQIHVSHDVLNVPAPEGEDEPILPGEDPLDYVIRTAKDKNILAQAYLKQTELPIHPILTADTTVVYQQTILGKPIHEQDAKETLQLLSGKWHDVRTAVVLSYQDILLESICTSQVLFKPLSEQEIQDYIDSKEGFGKAGSYAVQGRAATFIKEIKGSYSGIMGLPLYETHQLLMELSSFIKT</sequence>
<name>A0A077DF62_9BURK</name>
<feature type="site" description="Important for substrate specificity" evidence="4">
    <location>
        <position position="174"/>
    </location>
</feature>
<organism evidence="5 6">
    <name type="scientific">Basilea psittacipulmonis DSM 24701</name>
    <dbReference type="NCBI Taxonomy" id="1072685"/>
    <lineage>
        <taxon>Bacteria</taxon>
        <taxon>Pseudomonadati</taxon>
        <taxon>Pseudomonadota</taxon>
        <taxon>Betaproteobacteria</taxon>
        <taxon>Burkholderiales</taxon>
        <taxon>Alcaligenaceae</taxon>
        <taxon>Basilea</taxon>
    </lineage>
</organism>
<dbReference type="PANTHER" id="PTHR43213">
    <property type="entry name" value="BIFUNCTIONAL DTTP/UTP PYROPHOSPHATASE/METHYLTRANSFERASE PROTEIN-RELATED"/>
    <property type="match status" value="1"/>
</dbReference>
<dbReference type="Pfam" id="PF02545">
    <property type="entry name" value="Maf"/>
    <property type="match status" value="1"/>
</dbReference>
<feature type="site" description="Important for substrate specificity" evidence="4">
    <location>
        <position position="92"/>
    </location>
</feature>
<evidence type="ECO:0000313" key="6">
    <source>
        <dbReference type="Proteomes" id="UP000028945"/>
    </source>
</evidence>
<dbReference type="PIRSF" id="PIRSF006305">
    <property type="entry name" value="Maf"/>
    <property type="match status" value="1"/>
</dbReference>
<dbReference type="SUPFAM" id="SSF52972">
    <property type="entry name" value="ITPase-like"/>
    <property type="match status" value="1"/>
</dbReference>
<dbReference type="STRING" id="1072685.IX83_05010"/>
<keyword evidence="6" id="KW-1185">Reference proteome</keyword>
<dbReference type="Proteomes" id="UP000028945">
    <property type="component" value="Chromosome"/>
</dbReference>
<dbReference type="KEGG" id="bpsi:IX83_05010"/>
<comment type="catalytic activity">
    <reaction evidence="4">
        <text>dTTP + H2O = dTMP + diphosphate + H(+)</text>
        <dbReference type="Rhea" id="RHEA:28534"/>
        <dbReference type="ChEBI" id="CHEBI:15377"/>
        <dbReference type="ChEBI" id="CHEBI:15378"/>
        <dbReference type="ChEBI" id="CHEBI:33019"/>
        <dbReference type="ChEBI" id="CHEBI:37568"/>
        <dbReference type="ChEBI" id="CHEBI:63528"/>
        <dbReference type="EC" id="3.6.1.9"/>
    </reaction>
</comment>
<dbReference type="GO" id="GO:0005737">
    <property type="term" value="C:cytoplasm"/>
    <property type="evidence" value="ECO:0007669"/>
    <property type="project" value="UniProtKB-SubCell"/>
</dbReference>
<evidence type="ECO:0000313" key="5">
    <source>
        <dbReference type="EMBL" id="AIL32751.1"/>
    </source>
</evidence>
<dbReference type="InterPro" id="IPR003697">
    <property type="entry name" value="Maf-like"/>
</dbReference>
<dbReference type="HOGENOM" id="CLU_040416_2_1_4"/>
<feature type="active site" description="Proton acceptor" evidence="4">
    <location>
        <position position="91"/>
    </location>
</feature>
<reference evidence="5 6" key="1">
    <citation type="journal article" date="2014" name="BMC Genomics">
        <title>A genomic perspective on a new bacterial genus and species from the Alcaligenaceae family, Basilea psittacipulmonis.</title>
        <authorList>
            <person name="Whiteson K.L."/>
            <person name="Hernandez D."/>
            <person name="Lazarevic V."/>
            <person name="Gaia N."/>
            <person name="Farinelli L."/>
            <person name="Francois P."/>
            <person name="Pilo P."/>
            <person name="Frey J."/>
            <person name="Schrenzel J."/>
        </authorList>
    </citation>
    <scope>NUCLEOTIDE SEQUENCE [LARGE SCALE GENOMIC DNA]</scope>
    <source>
        <strain evidence="5 6">DSM 24701</strain>
    </source>
</reference>
<feature type="site" description="Important for substrate specificity" evidence="4">
    <location>
        <position position="25"/>
    </location>
</feature>
<dbReference type="CDD" id="cd00555">
    <property type="entry name" value="Maf"/>
    <property type="match status" value="1"/>
</dbReference>
<dbReference type="eggNOG" id="COG0424">
    <property type="taxonomic scope" value="Bacteria"/>
</dbReference>
<dbReference type="PANTHER" id="PTHR43213:SF5">
    <property type="entry name" value="BIFUNCTIONAL DTTP_UTP PYROPHOSPHATASE_METHYLTRANSFERASE PROTEIN-RELATED"/>
    <property type="match status" value="1"/>
</dbReference>
<evidence type="ECO:0000256" key="2">
    <source>
        <dbReference type="ARBA" id="ARBA00022801"/>
    </source>
</evidence>
<dbReference type="EMBL" id="CP009238">
    <property type="protein sequence ID" value="AIL32751.1"/>
    <property type="molecule type" value="Genomic_DNA"/>
</dbReference>
<dbReference type="HAMAP" id="MF_00528">
    <property type="entry name" value="Maf"/>
    <property type="match status" value="1"/>
</dbReference>
<dbReference type="AlphaFoldDB" id="A0A077DF62"/>
<comment type="cofactor">
    <cofactor evidence="1 4">
        <name>a divalent metal cation</name>
        <dbReference type="ChEBI" id="CHEBI:60240"/>
    </cofactor>
</comment>
<keyword evidence="3 4" id="KW-0546">Nucleotide metabolism</keyword>
<proteinExistence type="inferred from homology"/>
<gene>
    <name evidence="5" type="ORF">IX83_05010</name>
</gene>
<keyword evidence="2 4" id="KW-0378">Hydrolase</keyword>
<dbReference type="Gene3D" id="3.90.950.10">
    <property type="match status" value="1"/>
</dbReference>
<evidence type="ECO:0000256" key="3">
    <source>
        <dbReference type="ARBA" id="ARBA00023080"/>
    </source>
</evidence>
<comment type="caution">
    <text evidence="4">Lacks conserved residue(s) required for the propagation of feature annotation.</text>
</comment>
<dbReference type="InterPro" id="IPR029001">
    <property type="entry name" value="ITPase-like_fam"/>
</dbReference>
<dbReference type="GO" id="GO:0036218">
    <property type="term" value="F:dTTP diphosphatase activity"/>
    <property type="evidence" value="ECO:0007669"/>
    <property type="project" value="RHEA"/>
</dbReference>
<comment type="subcellular location">
    <subcellularLocation>
        <location evidence="4">Cytoplasm</location>
    </subcellularLocation>
</comment>
<dbReference type="NCBIfam" id="TIGR00172">
    <property type="entry name" value="maf"/>
    <property type="match status" value="1"/>
</dbReference>
<evidence type="ECO:0000256" key="4">
    <source>
        <dbReference type="HAMAP-Rule" id="MF_00528"/>
    </source>
</evidence>
<protein>
    <recommendedName>
        <fullName evidence="4">dTTP/UTP pyrophosphatase</fullName>
        <shortName evidence="4">dTTPase/UTPase</shortName>
        <ecNumber evidence="4">3.6.1.9</ecNumber>
    </recommendedName>
    <alternativeName>
        <fullName evidence="4">Nucleoside triphosphate pyrophosphatase</fullName>
    </alternativeName>
    <alternativeName>
        <fullName evidence="4">Nucleotide pyrophosphatase</fullName>
        <shortName evidence="4">Nucleotide PPase</shortName>
    </alternativeName>
</protein>
<accession>A0A077DF62</accession>
<dbReference type="GO" id="GO:0036221">
    <property type="term" value="F:UTP diphosphatase activity"/>
    <property type="evidence" value="ECO:0007669"/>
    <property type="project" value="RHEA"/>
</dbReference>
<comment type="similarity">
    <text evidence="4">Belongs to the Maf family. YhdE subfamily.</text>
</comment>
<evidence type="ECO:0000256" key="1">
    <source>
        <dbReference type="ARBA" id="ARBA00001968"/>
    </source>
</evidence>
<keyword evidence="4" id="KW-0963">Cytoplasm</keyword>
<dbReference type="EC" id="3.6.1.9" evidence="4"/>
<dbReference type="GO" id="GO:0009117">
    <property type="term" value="P:nucleotide metabolic process"/>
    <property type="evidence" value="ECO:0007669"/>
    <property type="project" value="UniProtKB-KW"/>
</dbReference>
<comment type="function">
    <text evidence="4">Nucleoside triphosphate pyrophosphatase that hydrolyzes dTTP and UTP. May have a dual role in cell division arrest and in preventing the incorporation of modified nucleotides into cellular nucleic acids.</text>
</comment>
<comment type="catalytic activity">
    <reaction evidence="4">
        <text>UTP + H2O = UMP + diphosphate + H(+)</text>
        <dbReference type="Rhea" id="RHEA:29395"/>
        <dbReference type="ChEBI" id="CHEBI:15377"/>
        <dbReference type="ChEBI" id="CHEBI:15378"/>
        <dbReference type="ChEBI" id="CHEBI:33019"/>
        <dbReference type="ChEBI" id="CHEBI:46398"/>
        <dbReference type="ChEBI" id="CHEBI:57865"/>
        <dbReference type="EC" id="3.6.1.9"/>
    </reaction>
</comment>